<dbReference type="RefSeq" id="XP_008445105.1">
    <property type="nucleotide sequence ID" value="XM_008446883.2"/>
</dbReference>
<dbReference type="RefSeq" id="XP_008445106.1">
    <property type="nucleotide sequence ID" value="XM_008446884.2"/>
</dbReference>
<evidence type="ECO:0000313" key="11">
    <source>
        <dbReference type="RefSeq" id="XP_008445106.1"/>
    </source>
</evidence>
<evidence type="ECO:0000313" key="10">
    <source>
        <dbReference type="RefSeq" id="XP_008445105.1"/>
    </source>
</evidence>
<comment type="subcellular location">
    <subcellularLocation>
        <location evidence="1">Membrane</location>
        <topology evidence="1">Single-pass type II membrane protein</topology>
    </subcellularLocation>
</comment>
<dbReference type="PANTHER" id="PTHR31042:SF149">
    <property type="entry name" value="CORE-2_I-BRANCHING ENZYME"/>
    <property type="match status" value="1"/>
</dbReference>
<gene>
    <name evidence="9 10 11" type="primary">LOC103488245</name>
    <name evidence="7" type="synonym">103488245</name>
</gene>
<dbReference type="eggNOG" id="ENOG502QU30">
    <property type="taxonomic scope" value="Eukaryota"/>
</dbReference>
<protein>
    <submittedName>
        <fullName evidence="9 10">Uncharacterized protein LOC103488245</fullName>
    </submittedName>
</protein>
<keyword evidence="3" id="KW-0808">Transferase</keyword>
<dbReference type="EnsemblPlants" id="MELO3C011200.2.1">
    <property type="protein sequence ID" value="MELO3C011200.2.1"/>
    <property type="gene ID" value="MELO3C011200.2"/>
</dbReference>
<dbReference type="InterPro" id="IPR044174">
    <property type="entry name" value="BC10-like"/>
</dbReference>
<reference evidence="7" key="1">
    <citation type="submission" date="2023-03" db="UniProtKB">
        <authorList>
            <consortium name="EnsemblPlants"/>
        </authorList>
    </citation>
    <scope>IDENTIFICATION</scope>
</reference>
<evidence type="ECO:0000256" key="2">
    <source>
        <dbReference type="ARBA" id="ARBA00022676"/>
    </source>
</evidence>
<evidence type="ECO:0000313" key="9">
    <source>
        <dbReference type="RefSeq" id="XP_008445103.1"/>
    </source>
</evidence>
<evidence type="ECO:0000256" key="1">
    <source>
        <dbReference type="ARBA" id="ARBA00004606"/>
    </source>
</evidence>
<sequence length="376" mass="43717">MPGSRQRPYLKPSLDTVILVSLVSLFLFSAYVYPSRATLLCYIFSSGCVNGAFEQPLPVAYRELTDEETAAQVIMKEILKKPLAQSKNPKIAFMFLTPGPLPLEKLWHKFFDGHDDRFSIYVHASRVKVEHVSPHFVDRDIRSEKVAWGEISMVDAEKRLLANALLDPDNQHFVLLSESCIPLHDFEYIYNYLIFTNVSYIDCFEDPGPHGTGRYSEHMLPEIERKDFRKGSQWFSMKRQHAIIIMADSLYYTKFKRYCKRTKDGPNCYADEHYFSTLFHMIDPGGIANWSVTHVDWSEGKWHPKAYRTQDVTYELLKNITSLDEIIHVTTTVPKRAMLRPCLWNGVKRPCHLFARKFYPETLGRLLHIFSNYTVV</sequence>
<evidence type="ECO:0000313" key="7">
    <source>
        <dbReference type="EnsemblPlants" id="MELO3C011200.2.1"/>
    </source>
</evidence>
<dbReference type="Pfam" id="PF02485">
    <property type="entry name" value="Branch"/>
    <property type="match status" value="1"/>
</dbReference>
<dbReference type="Gramene" id="MELO3C011200.2.1">
    <property type="protein sequence ID" value="MELO3C011200.2.1"/>
    <property type="gene ID" value="MELO3C011200.2"/>
</dbReference>
<organism evidence="8 10">
    <name type="scientific">Cucumis melo</name>
    <name type="common">Muskmelon</name>
    <dbReference type="NCBI Taxonomy" id="3656"/>
    <lineage>
        <taxon>Eukaryota</taxon>
        <taxon>Viridiplantae</taxon>
        <taxon>Streptophyta</taxon>
        <taxon>Embryophyta</taxon>
        <taxon>Tracheophyta</taxon>
        <taxon>Spermatophyta</taxon>
        <taxon>Magnoliopsida</taxon>
        <taxon>eudicotyledons</taxon>
        <taxon>Gunneridae</taxon>
        <taxon>Pentapetalae</taxon>
        <taxon>rosids</taxon>
        <taxon>fabids</taxon>
        <taxon>Cucurbitales</taxon>
        <taxon>Cucurbitaceae</taxon>
        <taxon>Benincaseae</taxon>
        <taxon>Cucumis</taxon>
    </lineage>
</organism>
<name>A0A1S3BCM6_CUCME</name>
<evidence type="ECO:0000313" key="8">
    <source>
        <dbReference type="Proteomes" id="UP001652600"/>
    </source>
</evidence>
<keyword evidence="6" id="KW-0812">Transmembrane</keyword>
<dbReference type="GeneID" id="103488245"/>
<dbReference type="Proteomes" id="UP001652600">
    <property type="component" value="Chromosome 3"/>
</dbReference>
<accession>A0A1S3BCM6</accession>
<evidence type="ECO:0000256" key="5">
    <source>
        <dbReference type="ARBA" id="ARBA00023180"/>
    </source>
</evidence>
<dbReference type="OrthoDB" id="191334at2759"/>
<dbReference type="InterPro" id="IPR003406">
    <property type="entry name" value="Glyco_trans_14"/>
</dbReference>
<keyword evidence="6" id="KW-1133">Transmembrane helix</keyword>
<proteinExistence type="predicted"/>
<keyword evidence="4 6" id="KW-0472">Membrane</keyword>
<dbReference type="GO" id="GO:0016020">
    <property type="term" value="C:membrane"/>
    <property type="evidence" value="ECO:0007669"/>
    <property type="project" value="UniProtKB-SubCell"/>
</dbReference>
<dbReference type="PANTHER" id="PTHR31042">
    <property type="entry name" value="CORE-2/I-BRANCHING BETA-1,6-N-ACETYLGLUCOSAMINYLTRANSFERASE FAMILY PROTEIN-RELATED"/>
    <property type="match status" value="1"/>
</dbReference>
<dbReference type="RefSeq" id="XP_008445103.1">
    <property type="nucleotide sequence ID" value="XM_008446881.2"/>
</dbReference>
<reference evidence="9 10" key="2">
    <citation type="submission" date="2025-04" db="UniProtKB">
        <authorList>
            <consortium name="RefSeq"/>
        </authorList>
    </citation>
    <scope>IDENTIFICATION</scope>
</reference>
<keyword evidence="5" id="KW-0325">Glycoprotein</keyword>
<dbReference type="GO" id="GO:0016757">
    <property type="term" value="F:glycosyltransferase activity"/>
    <property type="evidence" value="ECO:0007669"/>
    <property type="project" value="UniProtKB-KW"/>
</dbReference>
<dbReference type="KEGG" id="cmo:103488245"/>
<evidence type="ECO:0000256" key="4">
    <source>
        <dbReference type="ARBA" id="ARBA00023136"/>
    </source>
</evidence>
<feature type="transmembrane region" description="Helical" evidence="6">
    <location>
        <begin position="12"/>
        <end position="33"/>
    </location>
</feature>
<keyword evidence="2" id="KW-0328">Glycosyltransferase</keyword>
<keyword evidence="8" id="KW-1185">Reference proteome</keyword>
<evidence type="ECO:0000256" key="3">
    <source>
        <dbReference type="ARBA" id="ARBA00022679"/>
    </source>
</evidence>
<evidence type="ECO:0000256" key="6">
    <source>
        <dbReference type="SAM" id="Phobius"/>
    </source>
</evidence>
<dbReference type="AlphaFoldDB" id="A0A1S3BCM6"/>